<feature type="active site" description="Charge relay system" evidence="3">
    <location>
        <position position="364"/>
    </location>
</feature>
<reference evidence="7" key="1">
    <citation type="submission" date="2025-08" db="UniProtKB">
        <authorList>
            <consortium name="RefSeq"/>
        </authorList>
    </citation>
    <scope>IDENTIFICATION</scope>
</reference>
<evidence type="ECO:0000256" key="2">
    <source>
        <dbReference type="PIRNR" id="PIRNR000862"/>
    </source>
</evidence>
<dbReference type="GO" id="GO:0016788">
    <property type="term" value="F:hydrolase activity, acting on ester bonds"/>
    <property type="evidence" value="ECO:0007669"/>
    <property type="project" value="InterPro"/>
</dbReference>
<feature type="domain" description="Partial AB-hydrolase lipase" evidence="5">
    <location>
        <begin position="51"/>
        <end position="111"/>
    </location>
</feature>
<keyword evidence="2" id="KW-0442">Lipid degradation</keyword>
<dbReference type="AlphaFoldDB" id="A0A6J1MV89"/>
<protein>
    <recommendedName>
        <fullName evidence="2">Lipase</fullName>
    </recommendedName>
</protein>
<dbReference type="Pfam" id="PF04083">
    <property type="entry name" value="Abhydro_lipase"/>
    <property type="match status" value="1"/>
</dbReference>
<name>A0A6J1MV89_BICAN</name>
<dbReference type="PIRSF" id="PIRSF000862">
    <property type="entry name" value="Steryl_ester_lip"/>
    <property type="match status" value="1"/>
</dbReference>
<keyword evidence="6" id="KW-1185">Reference proteome</keyword>
<feature type="signal peptide" evidence="4">
    <location>
        <begin position="1"/>
        <end position="17"/>
    </location>
</feature>
<dbReference type="RefSeq" id="XP_023936778.2">
    <property type="nucleotide sequence ID" value="XM_024081010.2"/>
</dbReference>
<dbReference type="Gene3D" id="3.40.50.1820">
    <property type="entry name" value="alpha/beta hydrolase"/>
    <property type="match status" value="1"/>
</dbReference>
<proteinExistence type="inferred from homology"/>
<dbReference type="InterPro" id="IPR006693">
    <property type="entry name" value="AB_hydrolase_lipase"/>
</dbReference>
<dbReference type="GO" id="GO:0016042">
    <property type="term" value="P:lipid catabolic process"/>
    <property type="evidence" value="ECO:0007669"/>
    <property type="project" value="UniProtKB-KW"/>
</dbReference>
<feature type="chain" id="PRO_5047198146" description="Lipase" evidence="4">
    <location>
        <begin position="18"/>
        <end position="419"/>
    </location>
</feature>
<organism evidence="6 7">
    <name type="scientific">Bicyclus anynana</name>
    <name type="common">Squinting bush brown butterfly</name>
    <dbReference type="NCBI Taxonomy" id="110368"/>
    <lineage>
        <taxon>Eukaryota</taxon>
        <taxon>Metazoa</taxon>
        <taxon>Ecdysozoa</taxon>
        <taxon>Arthropoda</taxon>
        <taxon>Hexapoda</taxon>
        <taxon>Insecta</taxon>
        <taxon>Pterygota</taxon>
        <taxon>Neoptera</taxon>
        <taxon>Endopterygota</taxon>
        <taxon>Lepidoptera</taxon>
        <taxon>Glossata</taxon>
        <taxon>Ditrysia</taxon>
        <taxon>Papilionoidea</taxon>
        <taxon>Nymphalidae</taxon>
        <taxon>Satyrinae</taxon>
        <taxon>Satyrini</taxon>
        <taxon>Mycalesina</taxon>
        <taxon>Bicyclus</taxon>
    </lineage>
</organism>
<sequence length="419" mass="47611">MLPGIVLWICFVLAVEARSPHADLIEELVRDNAFSNRISDNILEDALLDLPDLVRKYKYPFEEHFVTTPDGYILGLHRIPHGRDSNNKPGRKPVAFLMHGLLVSSAEYITMGPGSALAYTLAEEGFDVWLGNARGNYFSRQHTTLNPDDRSDLTYWEFSWDEIGNIDLPTMIDYVLDFTGKPALHYIGMSQGTTTFFVMASLRPEYNKKIISMQALAPVAYMAHNNNSLFSVLTPHLRELEILSSVLGIGGLFPRREIYTRLGIRFCSDGAATQPICSNLIFYLTGRNEDQHNATMLPVLAGHAPAGISVRQLIHFGQSIVDKEFRRYDHGLLRNIQVYGRTTPPSYDLSRISAPVYLHYAPNDPLAELEDVYRLYKELGNPRRFLVPHPKFSHADFLFARDVNTLVYGPMIRFMKLYH</sequence>
<accession>A0A6J1MV89</accession>
<dbReference type="Proteomes" id="UP001652582">
    <property type="component" value="Chromosome 15"/>
</dbReference>
<dbReference type="PANTHER" id="PTHR11005">
    <property type="entry name" value="LYSOSOMAL ACID LIPASE-RELATED"/>
    <property type="match status" value="1"/>
</dbReference>
<evidence type="ECO:0000256" key="4">
    <source>
        <dbReference type="SAM" id="SignalP"/>
    </source>
</evidence>
<gene>
    <name evidence="7" type="primary">LOC112044987</name>
</gene>
<dbReference type="GeneID" id="112044987"/>
<keyword evidence="2" id="KW-0443">Lipid metabolism</keyword>
<dbReference type="InterPro" id="IPR029058">
    <property type="entry name" value="AB_hydrolase_fold"/>
</dbReference>
<evidence type="ECO:0000256" key="1">
    <source>
        <dbReference type="ARBA" id="ARBA00010701"/>
    </source>
</evidence>
<evidence type="ECO:0000313" key="7">
    <source>
        <dbReference type="RefSeq" id="XP_023936778.2"/>
    </source>
</evidence>
<dbReference type="InterPro" id="IPR025483">
    <property type="entry name" value="Lipase_euk"/>
</dbReference>
<dbReference type="OrthoDB" id="9974421at2759"/>
<dbReference type="KEGG" id="bany:112044987"/>
<feature type="active site" description="Nucleophile" evidence="3">
    <location>
        <position position="190"/>
    </location>
</feature>
<dbReference type="SUPFAM" id="SSF53474">
    <property type="entry name" value="alpha/beta-Hydrolases"/>
    <property type="match status" value="1"/>
</dbReference>
<comment type="similarity">
    <text evidence="1 2">Belongs to the AB hydrolase superfamily. Lipase family.</text>
</comment>
<keyword evidence="4" id="KW-0732">Signal</keyword>
<evidence type="ECO:0000313" key="6">
    <source>
        <dbReference type="Proteomes" id="UP001652582"/>
    </source>
</evidence>
<evidence type="ECO:0000256" key="3">
    <source>
        <dbReference type="PIRSR" id="PIRSR000862-1"/>
    </source>
</evidence>
<keyword evidence="2" id="KW-0378">Hydrolase</keyword>
<feature type="active site" description="Charge relay system" evidence="3">
    <location>
        <position position="394"/>
    </location>
</feature>
<evidence type="ECO:0000259" key="5">
    <source>
        <dbReference type="Pfam" id="PF04083"/>
    </source>
</evidence>